<dbReference type="InterPro" id="IPR036179">
    <property type="entry name" value="Ig-like_dom_sf"/>
</dbReference>
<sequence length="121" mass="12832">SKRCALYKRRGVVSIPHRSPLSAARVLVVPSAEVLEGDDVSLTCEVPGEPGADTVFSWYKDSKHVQESPDRVLALPHVASAAAGSYHCKAHSPSGAGTSVSPAVSLRVLCEWGGEQRPRCP</sequence>
<dbReference type="GO" id="GO:0005769">
    <property type="term" value="C:early endosome"/>
    <property type="evidence" value="ECO:0007669"/>
    <property type="project" value="TreeGrafter"/>
</dbReference>
<dbReference type="PANTHER" id="PTHR47243">
    <property type="entry name" value="SIALOADHESIN"/>
    <property type="match status" value="1"/>
</dbReference>
<evidence type="ECO:0000313" key="2">
    <source>
        <dbReference type="EMBL" id="NXK52027.1"/>
    </source>
</evidence>
<feature type="domain" description="Ig-like" evidence="1">
    <location>
        <begin position="16"/>
        <end position="105"/>
    </location>
</feature>
<dbReference type="InterPro" id="IPR003599">
    <property type="entry name" value="Ig_sub"/>
</dbReference>
<dbReference type="GO" id="GO:0005770">
    <property type="term" value="C:late endosome"/>
    <property type="evidence" value="ECO:0007669"/>
    <property type="project" value="TreeGrafter"/>
</dbReference>
<feature type="non-terminal residue" evidence="2">
    <location>
        <position position="1"/>
    </location>
</feature>
<reference evidence="2 3" key="1">
    <citation type="submission" date="2019-09" db="EMBL/GenBank/DDBJ databases">
        <title>Bird 10,000 Genomes (B10K) Project - Family phase.</title>
        <authorList>
            <person name="Zhang G."/>
        </authorList>
    </citation>
    <scope>NUCLEOTIDE SEQUENCE [LARGE SCALE GENOMIC DNA]</scope>
    <source>
        <strain evidence="2">B10K-DU-011-36</strain>
        <tissue evidence="2">Muscle</tissue>
    </source>
</reference>
<organism evidence="2 3">
    <name type="scientific">Chauna torquata</name>
    <name type="common">Southern screamer</name>
    <dbReference type="NCBI Taxonomy" id="30388"/>
    <lineage>
        <taxon>Eukaryota</taxon>
        <taxon>Metazoa</taxon>
        <taxon>Chordata</taxon>
        <taxon>Craniata</taxon>
        <taxon>Vertebrata</taxon>
        <taxon>Euteleostomi</taxon>
        <taxon>Archelosauria</taxon>
        <taxon>Archosauria</taxon>
        <taxon>Dinosauria</taxon>
        <taxon>Saurischia</taxon>
        <taxon>Theropoda</taxon>
        <taxon>Coelurosauria</taxon>
        <taxon>Aves</taxon>
        <taxon>Neognathae</taxon>
        <taxon>Galloanserae</taxon>
        <taxon>Anseriformes</taxon>
        <taxon>Anhimidae</taxon>
        <taxon>Chauna</taxon>
    </lineage>
</organism>
<dbReference type="GO" id="GO:0005886">
    <property type="term" value="C:plasma membrane"/>
    <property type="evidence" value="ECO:0007669"/>
    <property type="project" value="TreeGrafter"/>
</dbReference>
<gene>
    <name evidence="2" type="primary">Siglec1_1</name>
    <name evidence="2" type="ORF">CHATOR_R15005</name>
</gene>
<dbReference type="AlphaFoldDB" id="A0A7L0K7H2"/>
<name>A0A7L0K7H2_CHATO</name>
<dbReference type="GO" id="GO:0075512">
    <property type="term" value="P:clathrin-dependent endocytosis of virus by host cell"/>
    <property type="evidence" value="ECO:0007669"/>
    <property type="project" value="TreeGrafter"/>
</dbReference>
<dbReference type="Proteomes" id="UP000537522">
    <property type="component" value="Unassembled WGS sequence"/>
</dbReference>
<dbReference type="PROSITE" id="PS50835">
    <property type="entry name" value="IG_LIKE"/>
    <property type="match status" value="1"/>
</dbReference>
<dbReference type="Gene3D" id="2.60.40.10">
    <property type="entry name" value="Immunoglobulins"/>
    <property type="match status" value="1"/>
</dbReference>
<dbReference type="SMART" id="SM00409">
    <property type="entry name" value="IG"/>
    <property type="match status" value="1"/>
</dbReference>
<accession>A0A7L0K7H2</accession>
<dbReference type="Pfam" id="PF13895">
    <property type="entry name" value="Ig_2"/>
    <property type="match status" value="1"/>
</dbReference>
<dbReference type="SMART" id="SM00408">
    <property type="entry name" value="IGc2"/>
    <property type="match status" value="1"/>
</dbReference>
<comment type="caution">
    <text evidence="2">The sequence shown here is derived from an EMBL/GenBank/DDBJ whole genome shotgun (WGS) entry which is preliminary data.</text>
</comment>
<proteinExistence type="predicted"/>
<dbReference type="InterPro" id="IPR003598">
    <property type="entry name" value="Ig_sub2"/>
</dbReference>
<feature type="non-terminal residue" evidence="2">
    <location>
        <position position="121"/>
    </location>
</feature>
<evidence type="ECO:0000259" key="1">
    <source>
        <dbReference type="PROSITE" id="PS50835"/>
    </source>
</evidence>
<dbReference type="PANTHER" id="PTHR47243:SF1">
    <property type="entry name" value="SIALOADHESIN"/>
    <property type="match status" value="1"/>
</dbReference>
<dbReference type="FunFam" id="2.60.40.10:FF:000921">
    <property type="entry name" value="sialoadhesin isoform X1"/>
    <property type="match status" value="1"/>
</dbReference>
<evidence type="ECO:0000313" key="3">
    <source>
        <dbReference type="Proteomes" id="UP000537522"/>
    </source>
</evidence>
<dbReference type="InterPro" id="IPR007110">
    <property type="entry name" value="Ig-like_dom"/>
</dbReference>
<protein>
    <submittedName>
        <fullName evidence="2">SN protein</fullName>
    </submittedName>
</protein>
<dbReference type="EMBL" id="VXAL01012526">
    <property type="protein sequence ID" value="NXK52027.1"/>
    <property type="molecule type" value="Genomic_DNA"/>
</dbReference>
<dbReference type="GO" id="GO:0046790">
    <property type="term" value="F:virion binding"/>
    <property type="evidence" value="ECO:0007669"/>
    <property type="project" value="TreeGrafter"/>
</dbReference>
<keyword evidence="3" id="KW-1185">Reference proteome</keyword>
<dbReference type="SUPFAM" id="SSF48726">
    <property type="entry name" value="Immunoglobulin"/>
    <property type="match status" value="1"/>
</dbReference>
<dbReference type="InterPro" id="IPR013783">
    <property type="entry name" value="Ig-like_fold"/>
</dbReference>